<reference evidence="1" key="1">
    <citation type="submission" date="2006-03" db="EMBL/GenBank/DDBJ databases">
        <authorList>
            <person name="Lin S."/>
            <person name="Dixon R."/>
            <person name="May G."/>
            <person name="Sumner L."/>
            <person name="Gonzales B."/>
            <person name="Cook D."/>
            <person name="Kim D."/>
            <person name="Young N."/>
            <person name="Cannon S."/>
            <person name="Roe B.A."/>
        </authorList>
    </citation>
    <scope>NUCLEOTIDE SEQUENCE</scope>
</reference>
<reference evidence="1" key="2">
    <citation type="submission" date="2007-04" db="EMBL/GenBank/DDBJ databases">
        <authorList>
            <consortium name="The International Medicago Genome Annotation Group"/>
        </authorList>
    </citation>
    <scope>NUCLEOTIDE SEQUENCE</scope>
</reference>
<evidence type="ECO:0000313" key="1">
    <source>
        <dbReference type="EMBL" id="ABO83645.1"/>
    </source>
</evidence>
<dbReference type="EMBL" id="AC153125">
    <property type="protein sequence ID" value="ABO83645.1"/>
    <property type="molecule type" value="Genomic_DNA"/>
</dbReference>
<accession>A4Q381</accession>
<dbReference type="AlphaFoldDB" id="A4Q381"/>
<sequence>MAAVCLILNPVCDFLCGICGCDVILGVRSGPLDSSNGPD</sequence>
<name>A4Q381_MEDTR</name>
<organism evidence="1">
    <name type="scientific">Medicago truncatula</name>
    <name type="common">Barrel medic</name>
    <name type="synonym">Medicago tribuloides</name>
    <dbReference type="NCBI Taxonomy" id="3880"/>
    <lineage>
        <taxon>Eukaryota</taxon>
        <taxon>Viridiplantae</taxon>
        <taxon>Streptophyta</taxon>
        <taxon>Embryophyta</taxon>
        <taxon>Tracheophyta</taxon>
        <taxon>Spermatophyta</taxon>
        <taxon>Magnoliopsida</taxon>
        <taxon>eudicotyledons</taxon>
        <taxon>Gunneridae</taxon>
        <taxon>Pentapetalae</taxon>
        <taxon>rosids</taxon>
        <taxon>fabids</taxon>
        <taxon>Fabales</taxon>
        <taxon>Fabaceae</taxon>
        <taxon>Papilionoideae</taxon>
        <taxon>50 kb inversion clade</taxon>
        <taxon>NPAAA clade</taxon>
        <taxon>Hologalegina</taxon>
        <taxon>IRL clade</taxon>
        <taxon>Trifolieae</taxon>
        <taxon>Medicago</taxon>
    </lineage>
</organism>
<gene>
    <name evidence="1" type="ORF">MtrDRAFT_AC153125g42v2</name>
</gene>
<protein>
    <submittedName>
        <fullName evidence="1">Uncharacterized protein</fullName>
    </submittedName>
</protein>
<proteinExistence type="predicted"/>